<dbReference type="STRING" id="216942.SLITO_v1c01600"/>
<evidence type="ECO:0000256" key="5">
    <source>
        <dbReference type="SAM" id="Phobius"/>
    </source>
</evidence>
<dbReference type="InterPro" id="IPR027417">
    <property type="entry name" value="P-loop_NTPase"/>
</dbReference>
<evidence type="ECO:0000256" key="1">
    <source>
        <dbReference type="ARBA" id="ARBA00005417"/>
    </source>
</evidence>
<evidence type="ECO:0000313" key="7">
    <source>
        <dbReference type="EMBL" id="AKX33826.1"/>
    </source>
</evidence>
<dbReference type="PROSITE" id="PS00211">
    <property type="entry name" value="ABC_TRANSPORTER_1"/>
    <property type="match status" value="1"/>
</dbReference>
<dbReference type="CDD" id="cd03230">
    <property type="entry name" value="ABC_DR_subfamily_A"/>
    <property type="match status" value="1"/>
</dbReference>
<dbReference type="Pfam" id="PF12679">
    <property type="entry name" value="ABC2_membrane_2"/>
    <property type="match status" value="1"/>
</dbReference>
<proteinExistence type="inferred from homology"/>
<feature type="transmembrane region" description="Helical" evidence="5">
    <location>
        <begin position="349"/>
        <end position="371"/>
    </location>
</feature>
<keyword evidence="5" id="KW-1133">Transmembrane helix</keyword>
<gene>
    <name evidence="7" type="ORF">SLITO_v1c01600</name>
</gene>
<keyword evidence="5" id="KW-0812">Transmembrane</keyword>
<evidence type="ECO:0000256" key="2">
    <source>
        <dbReference type="ARBA" id="ARBA00022448"/>
    </source>
</evidence>
<dbReference type="OrthoDB" id="9778547at2"/>
<dbReference type="PANTHER" id="PTHR42711:SF5">
    <property type="entry name" value="ABC TRANSPORTER ATP-BINDING PROTEIN NATA"/>
    <property type="match status" value="1"/>
</dbReference>
<name>A0A0K1W0W9_9MOLU</name>
<dbReference type="PANTHER" id="PTHR42711">
    <property type="entry name" value="ABC TRANSPORTER ATP-BINDING PROTEIN"/>
    <property type="match status" value="1"/>
</dbReference>
<protein>
    <submittedName>
        <fullName evidence="7">ABC transporter ATP-binding protein</fullName>
    </submittedName>
</protein>
<evidence type="ECO:0000259" key="6">
    <source>
        <dbReference type="PROSITE" id="PS50893"/>
    </source>
</evidence>
<dbReference type="Pfam" id="PF00005">
    <property type="entry name" value="ABC_tran"/>
    <property type="match status" value="1"/>
</dbReference>
<feature type="transmembrane region" description="Helical" evidence="5">
    <location>
        <begin position="514"/>
        <end position="533"/>
    </location>
</feature>
<dbReference type="PATRIC" id="fig|216942.3.peg.160"/>
<evidence type="ECO:0000313" key="8">
    <source>
        <dbReference type="Proteomes" id="UP000067476"/>
    </source>
</evidence>
<dbReference type="SMART" id="SM00382">
    <property type="entry name" value="AAA"/>
    <property type="match status" value="1"/>
</dbReference>
<feature type="domain" description="ABC transporter" evidence="6">
    <location>
        <begin position="7"/>
        <end position="247"/>
    </location>
</feature>
<accession>A0A0K1W0W9</accession>
<evidence type="ECO:0000256" key="4">
    <source>
        <dbReference type="ARBA" id="ARBA00022840"/>
    </source>
</evidence>
<dbReference type="AlphaFoldDB" id="A0A0K1W0W9"/>
<sequence>MEKNVAIEVKSLNKKFKSGYGIFDVNFEVEYGKVFGYLGPNGAGKSTTLRILLGFMKADSGNSLLQYDIKDTKKPSIEQLVSYDSWTDSHKIQRKLGYVPGEIAFPIHMTGIELLKQIFKLRNMDDWEIVKKYIEYWEFNPNMKIKKMSKGMKQKVALIIAWMHNPDIIVLDEPTTGLDPLMQDKFIKLVKKSKDEGKAIILSSHIFSEIEKTCDYVSIIKRGKIISTINIKDIQYNDEKKYEVCFKNNINYETINSPNWEIIDVEKNSIFVLIKNENINKFISLLSKNEISFIKEHPLNLEQYFMKYYKNEITKDVVKINNTYKPKKRTSKNCKVSLELLRDTSRKSIWLWTFMTFVPVLMILIAFAVLLTNPSISSQIESGKTTWNILISNMVVKMVASTTGIVYMLLLIYILISGNGLIASEVEKGTLVNLLTTNQSRKSIILSKMFTFLAFITLSCLIVYLTTLLGITLTGHVASVDLSLITIYFIGLYLLLVMISSISFISSCYFNKSAYSLSAAGGIAILFYIFYFISQIDDSVSFFKYLTLNSLYNPSFQSKSEIKSYLGQYFVMGIISISLYTSGYFIFRKKDLPL</sequence>
<feature type="transmembrane region" description="Helical" evidence="5">
    <location>
        <begin position="391"/>
        <end position="416"/>
    </location>
</feature>
<dbReference type="InterPro" id="IPR003593">
    <property type="entry name" value="AAA+_ATPase"/>
</dbReference>
<comment type="similarity">
    <text evidence="1">Belongs to the ABC transporter superfamily.</text>
</comment>
<dbReference type="InterPro" id="IPR017871">
    <property type="entry name" value="ABC_transporter-like_CS"/>
</dbReference>
<dbReference type="GO" id="GO:0005886">
    <property type="term" value="C:plasma membrane"/>
    <property type="evidence" value="ECO:0007669"/>
    <property type="project" value="UniProtKB-SubCell"/>
</dbReference>
<keyword evidence="4 7" id="KW-0067">ATP-binding</keyword>
<keyword evidence="2" id="KW-0813">Transport</keyword>
<dbReference type="GO" id="GO:0005524">
    <property type="term" value="F:ATP binding"/>
    <property type="evidence" value="ECO:0007669"/>
    <property type="project" value="UniProtKB-KW"/>
</dbReference>
<feature type="transmembrane region" description="Helical" evidence="5">
    <location>
        <begin position="485"/>
        <end position="505"/>
    </location>
</feature>
<evidence type="ECO:0000256" key="3">
    <source>
        <dbReference type="ARBA" id="ARBA00022741"/>
    </source>
</evidence>
<dbReference type="GO" id="GO:0016887">
    <property type="term" value="F:ATP hydrolysis activity"/>
    <property type="evidence" value="ECO:0007669"/>
    <property type="project" value="InterPro"/>
</dbReference>
<dbReference type="GO" id="GO:0140359">
    <property type="term" value="F:ABC-type transporter activity"/>
    <property type="evidence" value="ECO:0007669"/>
    <property type="project" value="InterPro"/>
</dbReference>
<feature type="transmembrane region" description="Helical" evidence="5">
    <location>
        <begin position="566"/>
        <end position="587"/>
    </location>
</feature>
<keyword evidence="8" id="KW-1185">Reference proteome</keyword>
<dbReference type="InterPro" id="IPR003439">
    <property type="entry name" value="ABC_transporter-like_ATP-bd"/>
</dbReference>
<dbReference type="InterPro" id="IPR050763">
    <property type="entry name" value="ABC_transporter_ATP-binding"/>
</dbReference>
<dbReference type="EMBL" id="CP012357">
    <property type="protein sequence ID" value="AKX33826.1"/>
    <property type="molecule type" value="Genomic_DNA"/>
</dbReference>
<dbReference type="KEGG" id="sll:SLITO_v1c01600"/>
<keyword evidence="5" id="KW-0472">Membrane</keyword>
<dbReference type="SUPFAM" id="SSF52540">
    <property type="entry name" value="P-loop containing nucleoside triphosphate hydrolases"/>
    <property type="match status" value="1"/>
</dbReference>
<reference evidence="7 8" key="1">
    <citation type="journal article" date="2015" name="Genome Announc.">
        <title>Complete Genome Sequence of Spiroplasma litorale TN-1T (DSM 21781), a Bacterium Isolated from a Green-Eyed Horsefly (Tabanus nigrovittatus).</title>
        <authorList>
            <person name="Lo W.S."/>
            <person name="Lai Y.C."/>
            <person name="Lien Y.W."/>
            <person name="Wang T.H."/>
            <person name="Kuo C.H."/>
        </authorList>
    </citation>
    <scope>NUCLEOTIDE SEQUENCE [LARGE SCALE GENOMIC DNA]</scope>
    <source>
        <strain evidence="7 8">TN-1</strain>
    </source>
</reference>
<dbReference type="PROSITE" id="PS50893">
    <property type="entry name" value="ABC_TRANSPORTER_2"/>
    <property type="match status" value="1"/>
</dbReference>
<organism evidence="7 8">
    <name type="scientific">Spiroplasma litorale</name>
    <dbReference type="NCBI Taxonomy" id="216942"/>
    <lineage>
        <taxon>Bacteria</taxon>
        <taxon>Bacillati</taxon>
        <taxon>Mycoplasmatota</taxon>
        <taxon>Mollicutes</taxon>
        <taxon>Entomoplasmatales</taxon>
        <taxon>Spiroplasmataceae</taxon>
        <taxon>Spiroplasma</taxon>
    </lineage>
</organism>
<feature type="transmembrane region" description="Helical" evidence="5">
    <location>
        <begin position="450"/>
        <end position="473"/>
    </location>
</feature>
<dbReference type="Proteomes" id="UP000067476">
    <property type="component" value="Chromosome"/>
</dbReference>
<dbReference type="Gene3D" id="3.40.50.300">
    <property type="entry name" value="P-loop containing nucleotide triphosphate hydrolases"/>
    <property type="match status" value="1"/>
</dbReference>
<dbReference type="RefSeq" id="WP_075057923.1">
    <property type="nucleotide sequence ID" value="NZ_CP012357.1"/>
</dbReference>
<keyword evidence="3" id="KW-0547">Nucleotide-binding</keyword>